<dbReference type="InterPro" id="IPR046348">
    <property type="entry name" value="SIS_dom_sf"/>
</dbReference>
<dbReference type="Pfam" id="PF01418">
    <property type="entry name" value="HTH_6"/>
    <property type="match status" value="1"/>
</dbReference>
<dbReference type="InterPro" id="IPR001347">
    <property type="entry name" value="SIS_dom"/>
</dbReference>
<evidence type="ECO:0000259" key="5">
    <source>
        <dbReference type="PROSITE" id="PS51464"/>
    </source>
</evidence>
<dbReference type="Proteomes" id="UP000199474">
    <property type="component" value="Unassembled WGS sequence"/>
</dbReference>
<dbReference type="AlphaFoldDB" id="A0A1I2B0R0"/>
<keyword evidence="1" id="KW-0805">Transcription regulation</keyword>
<dbReference type="PROSITE" id="PS51071">
    <property type="entry name" value="HTH_RPIR"/>
    <property type="match status" value="1"/>
</dbReference>
<evidence type="ECO:0000256" key="2">
    <source>
        <dbReference type="ARBA" id="ARBA00023125"/>
    </source>
</evidence>
<dbReference type="InterPro" id="IPR036388">
    <property type="entry name" value="WH-like_DNA-bd_sf"/>
</dbReference>
<evidence type="ECO:0000256" key="3">
    <source>
        <dbReference type="ARBA" id="ARBA00023163"/>
    </source>
</evidence>
<keyword evidence="3" id="KW-0804">Transcription</keyword>
<dbReference type="GO" id="GO:1901135">
    <property type="term" value="P:carbohydrate derivative metabolic process"/>
    <property type="evidence" value="ECO:0007669"/>
    <property type="project" value="InterPro"/>
</dbReference>
<dbReference type="GO" id="GO:0097367">
    <property type="term" value="F:carbohydrate derivative binding"/>
    <property type="evidence" value="ECO:0007669"/>
    <property type="project" value="InterPro"/>
</dbReference>
<evidence type="ECO:0000256" key="1">
    <source>
        <dbReference type="ARBA" id="ARBA00023015"/>
    </source>
</evidence>
<dbReference type="GO" id="GO:0003700">
    <property type="term" value="F:DNA-binding transcription factor activity"/>
    <property type="evidence" value="ECO:0007669"/>
    <property type="project" value="InterPro"/>
</dbReference>
<dbReference type="Pfam" id="PF01380">
    <property type="entry name" value="SIS"/>
    <property type="match status" value="1"/>
</dbReference>
<dbReference type="Gene3D" id="3.40.50.10490">
    <property type="entry name" value="Glucose-6-phosphate isomerase like protein, domain 1"/>
    <property type="match status" value="1"/>
</dbReference>
<accession>A0A1I2B0R0</accession>
<dbReference type="GO" id="GO:0003677">
    <property type="term" value="F:DNA binding"/>
    <property type="evidence" value="ECO:0007669"/>
    <property type="project" value="UniProtKB-KW"/>
</dbReference>
<dbReference type="SUPFAM" id="SSF46689">
    <property type="entry name" value="Homeodomain-like"/>
    <property type="match status" value="1"/>
</dbReference>
<keyword evidence="7" id="KW-1185">Reference proteome</keyword>
<feature type="domain" description="HTH rpiR-type" evidence="4">
    <location>
        <begin position="5"/>
        <end position="81"/>
    </location>
</feature>
<evidence type="ECO:0000313" key="6">
    <source>
        <dbReference type="EMBL" id="SFE48853.1"/>
    </source>
</evidence>
<evidence type="ECO:0000259" key="4">
    <source>
        <dbReference type="PROSITE" id="PS51071"/>
    </source>
</evidence>
<protein>
    <submittedName>
        <fullName evidence="6">DNA-binding transcriptional regulator, MurR/RpiR family, contains HTH and SIS domains</fullName>
    </submittedName>
</protein>
<keyword evidence="2 6" id="KW-0238">DNA-binding</keyword>
<dbReference type="Gene3D" id="1.10.10.10">
    <property type="entry name" value="Winged helix-like DNA-binding domain superfamily/Winged helix DNA-binding domain"/>
    <property type="match status" value="1"/>
</dbReference>
<feature type="domain" description="SIS" evidence="5">
    <location>
        <begin position="125"/>
        <end position="266"/>
    </location>
</feature>
<dbReference type="InterPro" id="IPR000281">
    <property type="entry name" value="HTH_RpiR"/>
</dbReference>
<dbReference type="STRING" id="640948.SAMN05216238_11914"/>
<dbReference type="RefSeq" id="WP_090087710.1">
    <property type="nucleotide sequence ID" value="NZ_FOMR01000019.1"/>
</dbReference>
<name>A0A1I2B0R0_9BACI</name>
<dbReference type="PANTHER" id="PTHR30514:SF10">
    <property type="entry name" value="MURR_RPIR FAMILY TRANSCRIPTIONAL REGULATOR"/>
    <property type="match status" value="1"/>
</dbReference>
<dbReference type="InterPro" id="IPR047640">
    <property type="entry name" value="RpiR-like"/>
</dbReference>
<dbReference type="CDD" id="cd05013">
    <property type="entry name" value="SIS_RpiR"/>
    <property type="match status" value="1"/>
</dbReference>
<sequence>MSQIKGGLTLLKDMLHGLPPSEKKLAEYILEKPEEAIMLTAVTLGKASGTSSAAVIRLCKSLGLKGFQELKIRVAGDLQKHGEQDFRDIEPNDKTENLIEKMTANTIQTIQETVDIMRTSDLQRAANVLSEAKSIVFIGVGASFIAAQDAEQKFIRIDKFAQAFSDVHMGATAIANKGPEDVVVGISFSGETKDVVDLMELAKRKQAKTISITKSGKSQVSDISDIQLHTSAAKEATFRSGATSSRMAQLHVIDILLMVIASSQYEKIIKHLDETRKAISALTKR</sequence>
<gene>
    <name evidence="6" type="ORF">SAMN05216238_11914</name>
</gene>
<dbReference type="EMBL" id="FOMR01000019">
    <property type="protein sequence ID" value="SFE48853.1"/>
    <property type="molecule type" value="Genomic_DNA"/>
</dbReference>
<dbReference type="InterPro" id="IPR009057">
    <property type="entry name" value="Homeodomain-like_sf"/>
</dbReference>
<dbReference type="PANTHER" id="PTHR30514">
    <property type="entry name" value="GLUCOKINASE"/>
    <property type="match status" value="1"/>
</dbReference>
<dbReference type="OrthoDB" id="370421at2"/>
<proteinExistence type="predicted"/>
<reference evidence="7" key="1">
    <citation type="submission" date="2016-10" db="EMBL/GenBank/DDBJ databases">
        <authorList>
            <person name="Varghese N."/>
            <person name="Submissions S."/>
        </authorList>
    </citation>
    <scope>NUCLEOTIDE SEQUENCE [LARGE SCALE GENOMIC DNA]</scope>
    <source>
        <strain evidence="7">DSM 22530</strain>
    </source>
</reference>
<dbReference type="SUPFAM" id="SSF53697">
    <property type="entry name" value="SIS domain"/>
    <property type="match status" value="1"/>
</dbReference>
<organism evidence="6 7">
    <name type="scientific">Lentibacillus persicus</name>
    <dbReference type="NCBI Taxonomy" id="640948"/>
    <lineage>
        <taxon>Bacteria</taxon>
        <taxon>Bacillati</taxon>
        <taxon>Bacillota</taxon>
        <taxon>Bacilli</taxon>
        <taxon>Bacillales</taxon>
        <taxon>Bacillaceae</taxon>
        <taxon>Lentibacillus</taxon>
    </lineage>
</organism>
<dbReference type="InterPro" id="IPR035472">
    <property type="entry name" value="RpiR-like_SIS"/>
</dbReference>
<evidence type="ECO:0000313" key="7">
    <source>
        <dbReference type="Proteomes" id="UP000199474"/>
    </source>
</evidence>
<dbReference type="PROSITE" id="PS51464">
    <property type="entry name" value="SIS"/>
    <property type="match status" value="1"/>
</dbReference>